<evidence type="ECO:0000259" key="1">
    <source>
        <dbReference type="Pfam" id="PF06985"/>
    </source>
</evidence>
<name>A0A1Y2IV17_TRAC3</name>
<gene>
    <name evidence="3" type="ORF">PYCCODRAFT_1444199</name>
</gene>
<dbReference type="Pfam" id="PF06985">
    <property type="entry name" value="HET"/>
    <property type="match status" value="1"/>
</dbReference>
<dbReference type="PANTHER" id="PTHR10622">
    <property type="entry name" value="HET DOMAIN-CONTAINING PROTEIN"/>
    <property type="match status" value="1"/>
</dbReference>
<dbReference type="Pfam" id="PF26640">
    <property type="entry name" value="DUF8212"/>
    <property type="match status" value="1"/>
</dbReference>
<accession>A0A1Y2IV17</accession>
<dbReference type="PANTHER" id="PTHR10622:SF10">
    <property type="entry name" value="HET DOMAIN-CONTAINING PROTEIN"/>
    <property type="match status" value="1"/>
</dbReference>
<dbReference type="InterPro" id="IPR058525">
    <property type="entry name" value="DUF8212"/>
</dbReference>
<dbReference type="Proteomes" id="UP000193067">
    <property type="component" value="Unassembled WGS sequence"/>
</dbReference>
<organism evidence="3 4">
    <name type="scientific">Trametes coccinea (strain BRFM310)</name>
    <name type="common">Pycnoporus coccineus</name>
    <dbReference type="NCBI Taxonomy" id="1353009"/>
    <lineage>
        <taxon>Eukaryota</taxon>
        <taxon>Fungi</taxon>
        <taxon>Dikarya</taxon>
        <taxon>Basidiomycota</taxon>
        <taxon>Agaricomycotina</taxon>
        <taxon>Agaricomycetes</taxon>
        <taxon>Polyporales</taxon>
        <taxon>Polyporaceae</taxon>
        <taxon>Trametes</taxon>
    </lineage>
</organism>
<dbReference type="EMBL" id="KZ084098">
    <property type="protein sequence ID" value="OSD04051.1"/>
    <property type="molecule type" value="Genomic_DNA"/>
</dbReference>
<evidence type="ECO:0000313" key="4">
    <source>
        <dbReference type="Proteomes" id="UP000193067"/>
    </source>
</evidence>
<feature type="domain" description="DUF8212" evidence="2">
    <location>
        <begin position="221"/>
        <end position="237"/>
    </location>
</feature>
<protein>
    <submittedName>
        <fullName evidence="3">HET-domain-containing protein</fullName>
    </submittedName>
</protein>
<reference evidence="3 4" key="1">
    <citation type="journal article" date="2015" name="Biotechnol. Biofuels">
        <title>Enhanced degradation of softwood versus hardwood by the white-rot fungus Pycnoporus coccineus.</title>
        <authorList>
            <person name="Couturier M."/>
            <person name="Navarro D."/>
            <person name="Chevret D."/>
            <person name="Henrissat B."/>
            <person name="Piumi F."/>
            <person name="Ruiz-Duenas F.J."/>
            <person name="Martinez A.T."/>
            <person name="Grigoriev I.V."/>
            <person name="Riley R."/>
            <person name="Lipzen A."/>
            <person name="Berrin J.G."/>
            <person name="Master E.R."/>
            <person name="Rosso M.N."/>
        </authorList>
    </citation>
    <scope>NUCLEOTIDE SEQUENCE [LARGE SCALE GENOMIC DNA]</scope>
    <source>
        <strain evidence="3 4">BRFM310</strain>
    </source>
</reference>
<dbReference type="STRING" id="1353009.A0A1Y2IV17"/>
<evidence type="ECO:0000313" key="3">
    <source>
        <dbReference type="EMBL" id="OSD04051.1"/>
    </source>
</evidence>
<proteinExistence type="predicted"/>
<dbReference type="InterPro" id="IPR010730">
    <property type="entry name" value="HET"/>
</dbReference>
<sequence length="267" mass="30356">MWLLDTKTGALTNSKGSYAILSHVWSPSGEQTFQEVRALIPIPGLSGASAKIKDCCAFARGHGYSRVWIDTCCIDKTSSAELSEAINSMYLWYSEAVVCIVFLEDVDASQDPRNPHSQFRRSRWWRRGWTLQELIAPRAVLFVSRDWEPLGTKRSLADIIEQITGIDRSVLANDRPLNTISVARRMSWAAGRETTRLEDEAYSLMGLFDIHMPTLYGEGRRAFIRLQEEILRRIPDQIRIVVCHTRRRLAMPRSFGRAFGPLATAPR</sequence>
<evidence type="ECO:0000259" key="2">
    <source>
        <dbReference type="Pfam" id="PF26640"/>
    </source>
</evidence>
<feature type="domain" description="Heterokaryon incompatibility" evidence="1">
    <location>
        <begin position="18"/>
        <end position="110"/>
    </location>
</feature>
<dbReference type="OrthoDB" id="2726860at2759"/>
<keyword evidence="4" id="KW-1185">Reference proteome</keyword>
<dbReference type="AlphaFoldDB" id="A0A1Y2IV17"/>